<feature type="compositionally biased region" description="Basic and acidic residues" evidence="1">
    <location>
        <begin position="16"/>
        <end position="25"/>
    </location>
</feature>
<feature type="region of interest" description="Disordered" evidence="1">
    <location>
        <begin position="170"/>
        <end position="204"/>
    </location>
</feature>
<protein>
    <recommendedName>
        <fullName evidence="2">DUF8035 domain-containing protein</fullName>
    </recommendedName>
</protein>
<reference evidence="3 4" key="1">
    <citation type="submission" date="2016-10" db="EMBL/GenBank/DDBJ databases">
        <title>Genome sequence of the ascomycete fungus Penicillium subrubescens.</title>
        <authorList>
            <person name="De Vries R.P."/>
            <person name="Peng M."/>
            <person name="Dilokpimol A."/>
            <person name="Hilden K."/>
            <person name="Makela M.R."/>
            <person name="Grigoriev I."/>
            <person name="Riley R."/>
            <person name="Granchi Z."/>
        </authorList>
    </citation>
    <scope>NUCLEOTIDE SEQUENCE [LARGE SCALE GENOMIC DNA]</scope>
    <source>
        <strain evidence="3 4">CBS 132785</strain>
    </source>
</reference>
<gene>
    <name evidence="3" type="ORF">PENSUB_10657</name>
</gene>
<dbReference type="Pfam" id="PF26118">
    <property type="entry name" value="DUF8035"/>
    <property type="match status" value="1"/>
</dbReference>
<dbReference type="Proteomes" id="UP000186955">
    <property type="component" value="Unassembled WGS sequence"/>
</dbReference>
<proteinExistence type="predicted"/>
<feature type="region of interest" description="Disordered" evidence="1">
    <location>
        <begin position="1"/>
        <end position="148"/>
    </location>
</feature>
<evidence type="ECO:0000259" key="2">
    <source>
        <dbReference type="Pfam" id="PF26118"/>
    </source>
</evidence>
<evidence type="ECO:0000313" key="4">
    <source>
        <dbReference type="Proteomes" id="UP000186955"/>
    </source>
</evidence>
<evidence type="ECO:0000313" key="3">
    <source>
        <dbReference type="EMBL" id="OKO96482.1"/>
    </source>
</evidence>
<sequence length="443" mass="52598">MSSRYDDYRSSTGTVESRDRYDRRNSRGPPVLDRPRQVDDERFEFRLREEDRYGPPARAAGRYYEDDHLSHPSGPLVAHDRRRRRDESPSFAPPRLIRRQSSLDTFDRIPRRKMESLESHDRPRGMPRVPHPPPPPRASPGRYREREVYEDIRIAEPDYYGDEEYREFRERNSMDHHHHRRRSSSTARSRSRREEKPYPRKGKTRIPRKWVHVHAILDLGYPFKEEDDVIVIQKALSKDQIDEVISLSKEFRRPAEHVETDYLRIPRSPVRSIPRERVTTEHLVVDSRAPRHDTYLLEASPRRHGDYEEIDYDEYIHTSRRGGITRPRSVSVNTHGRHSSPLRLIEPRGHVEERIEARPRNSGQLVLVRPRSSHHEVDDYVRDLEEEARLLRLERQGGYEVTRDRETDVIDSRGNEAEIHEVRRTERREPSSGVMRAMLATLT</sequence>
<feature type="compositionally biased region" description="Basic and acidic residues" evidence="1">
    <location>
        <begin position="33"/>
        <end position="53"/>
    </location>
</feature>
<dbReference type="AlphaFoldDB" id="A0A1Q5T8C5"/>
<name>A0A1Q5T8C5_9EURO</name>
<dbReference type="STRING" id="1316194.A0A1Q5T8C5"/>
<feature type="compositionally biased region" description="Pro residues" evidence="1">
    <location>
        <begin position="129"/>
        <end position="138"/>
    </location>
</feature>
<organism evidence="3 4">
    <name type="scientific">Penicillium subrubescens</name>
    <dbReference type="NCBI Taxonomy" id="1316194"/>
    <lineage>
        <taxon>Eukaryota</taxon>
        <taxon>Fungi</taxon>
        <taxon>Dikarya</taxon>
        <taxon>Ascomycota</taxon>
        <taxon>Pezizomycotina</taxon>
        <taxon>Eurotiomycetes</taxon>
        <taxon>Eurotiomycetidae</taxon>
        <taxon>Eurotiales</taxon>
        <taxon>Aspergillaceae</taxon>
        <taxon>Penicillium</taxon>
    </lineage>
</organism>
<comment type="caution">
    <text evidence="3">The sequence shown here is derived from an EMBL/GenBank/DDBJ whole genome shotgun (WGS) entry which is preliminary data.</text>
</comment>
<dbReference type="EMBL" id="MNBE01000698">
    <property type="protein sequence ID" value="OKO96482.1"/>
    <property type="molecule type" value="Genomic_DNA"/>
</dbReference>
<keyword evidence="4" id="KW-1185">Reference proteome</keyword>
<feature type="domain" description="DUF8035" evidence="2">
    <location>
        <begin position="200"/>
        <end position="253"/>
    </location>
</feature>
<dbReference type="InterPro" id="IPR058348">
    <property type="entry name" value="DUF8035"/>
</dbReference>
<evidence type="ECO:0000256" key="1">
    <source>
        <dbReference type="SAM" id="MobiDB-lite"/>
    </source>
</evidence>
<feature type="compositionally biased region" description="Basic and acidic residues" evidence="1">
    <location>
        <begin position="105"/>
        <end position="124"/>
    </location>
</feature>
<accession>A0A1Q5T8C5</accession>